<feature type="compositionally biased region" description="Pro residues" evidence="1">
    <location>
        <begin position="122"/>
        <end position="138"/>
    </location>
</feature>
<proteinExistence type="predicted"/>
<organism evidence="2 3">
    <name type="scientific">Botryobasidium botryosum (strain FD-172 SS1)</name>
    <dbReference type="NCBI Taxonomy" id="930990"/>
    <lineage>
        <taxon>Eukaryota</taxon>
        <taxon>Fungi</taxon>
        <taxon>Dikarya</taxon>
        <taxon>Basidiomycota</taxon>
        <taxon>Agaricomycotina</taxon>
        <taxon>Agaricomycetes</taxon>
        <taxon>Cantharellales</taxon>
        <taxon>Botryobasidiaceae</taxon>
        <taxon>Botryobasidium</taxon>
    </lineage>
</organism>
<feature type="compositionally biased region" description="Low complexity" evidence="1">
    <location>
        <begin position="438"/>
        <end position="450"/>
    </location>
</feature>
<protein>
    <recommendedName>
        <fullName evidence="4">GATA-type domain-containing protein</fullName>
    </recommendedName>
</protein>
<keyword evidence="3" id="KW-1185">Reference proteome</keyword>
<feature type="region of interest" description="Disordered" evidence="1">
    <location>
        <begin position="112"/>
        <end position="184"/>
    </location>
</feature>
<dbReference type="EMBL" id="KL198018">
    <property type="protein sequence ID" value="KDQ19873.1"/>
    <property type="molecule type" value="Genomic_DNA"/>
</dbReference>
<reference evidence="3" key="1">
    <citation type="journal article" date="2014" name="Proc. Natl. Acad. Sci. U.S.A.">
        <title>Extensive sampling of basidiomycete genomes demonstrates inadequacy of the white-rot/brown-rot paradigm for wood decay fungi.</title>
        <authorList>
            <person name="Riley R."/>
            <person name="Salamov A.A."/>
            <person name="Brown D.W."/>
            <person name="Nagy L.G."/>
            <person name="Floudas D."/>
            <person name="Held B.W."/>
            <person name="Levasseur A."/>
            <person name="Lombard V."/>
            <person name="Morin E."/>
            <person name="Otillar R."/>
            <person name="Lindquist E.A."/>
            <person name="Sun H."/>
            <person name="LaButti K.M."/>
            <person name="Schmutz J."/>
            <person name="Jabbour D."/>
            <person name="Luo H."/>
            <person name="Baker S.E."/>
            <person name="Pisabarro A.G."/>
            <person name="Walton J.D."/>
            <person name="Blanchette R.A."/>
            <person name="Henrissat B."/>
            <person name="Martin F."/>
            <person name="Cullen D."/>
            <person name="Hibbett D.S."/>
            <person name="Grigoriev I.V."/>
        </authorList>
    </citation>
    <scope>NUCLEOTIDE SEQUENCE [LARGE SCALE GENOMIC DNA]</scope>
    <source>
        <strain evidence="3">FD-172 SS1</strain>
    </source>
</reference>
<accession>A0A067MVW9</accession>
<evidence type="ECO:0000313" key="3">
    <source>
        <dbReference type="Proteomes" id="UP000027195"/>
    </source>
</evidence>
<feature type="region of interest" description="Disordered" evidence="1">
    <location>
        <begin position="237"/>
        <end position="264"/>
    </location>
</feature>
<name>A0A067MVW9_BOTB1</name>
<sequence length="630" mass="66156">MSRTFNLPAGKTPGWEETTGVVAADNAEPKPLKSVQDSLILLQSLRQSRQYWLTSAFTKFSSRTRAKSAVEIVQPPHTVNLLGKCTIELGPILFPETKFFEIRYAPPAPTSLPQNSSTLVSNPPPPNASLPLSLPPNAAPLSATPSKLPAHNPYLPNRSPAALPPPSPAPSQASTSTFSLAIPRPSEPLPASLLAQVNTEAKSNPALQEALNLAAEGKANAEQLALLGKFMQAIPSHTKQTPTTSQSPASTSAPSTAQNDASVPQRTDVVFELKDNMSDRWLLPMEQALVELVQGTDGGAWNEVLLSTFVPFGDKPGASGTPTAGSSKDKPPGRHPITIRFTGMPATIWDAMARKVKAGDKDREKEIAKIFSGLLKQAPRRVFLQHRLPEGPLLTELSEVLSDKFAPKPIALRSSRGHDAGLPIKRRVTQRQAPPHPTATAGAGPSASSTPAPPAKRRRSQAKPKPLCVRCGKPDPHAKGNRPLGDVVVCRTCIKEGRPERKYFPPRLTVEVLIPPLSPRTRRSYDNATVVSVPGLSSPVPGVGAGAGAGANNINAPAHASASIPMPASTSKPSVAAPSMAATNPTLPVPPSHMISRDPPKHGGGGGDMSGAQQPSTGSVGGSDITMAGA</sequence>
<evidence type="ECO:0000313" key="2">
    <source>
        <dbReference type="EMBL" id="KDQ19873.1"/>
    </source>
</evidence>
<feature type="region of interest" description="Disordered" evidence="1">
    <location>
        <begin position="316"/>
        <end position="335"/>
    </location>
</feature>
<feature type="region of interest" description="Disordered" evidence="1">
    <location>
        <begin position="411"/>
        <end position="482"/>
    </location>
</feature>
<dbReference type="InParanoid" id="A0A067MVW9"/>
<feature type="region of interest" description="Disordered" evidence="1">
    <location>
        <begin position="563"/>
        <end position="630"/>
    </location>
</feature>
<gene>
    <name evidence="2" type="ORF">BOTBODRAFT_169919</name>
</gene>
<dbReference type="OrthoDB" id="5338195at2759"/>
<feature type="compositionally biased region" description="Low complexity" evidence="1">
    <location>
        <begin position="240"/>
        <end position="258"/>
    </location>
</feature>
<feature type="compositionally biased region" description="Low complexity" evidence="1">
    <location>
        <begin position="170"/>
        <end position="179"/>
    </location>
</feature>
<dbReference type="Proteomes" id="UP000027195">
    <property type="component" value="Unassembled WGS sequence"/>
</dbReference>
<evidence type="ECO:0000256" key="1">
    <source>
        <dbReference type="SAM" id="MobiDB-lite"/>
    </source>
</evidence>
<dbReference type="AlphaFoldDB" id="A0A067MVW9"/>
<dbReference type="HOGENOM" id="CLU_434103_0_0_1"/>
<evidence type="ECO:0008006" key="4">
    <source>
        <dbReference type="Google" id="ProtNLM"/>
    </source>
</evidence>